<evidence type="ECO:0000313" key="3">
    <source>
        <dbReference type="Proteomes" id="UP000770661"/>
    </source>
</evidence>
<keyword evidence="3" id="KW-1185">Reference proteome</keyword>
<dbReference type="OrthoDB" id="10009315at2759"/>
<feature type="region of interest" description="Disordered" evidence="1">
    <location>
        <begin position="122"/>
        <end position="208"/>
    </location>
</feature>
<dbReference type="EMBL" id="JACEEZ010006784">
    <property type="protein sequence ID" value="KAG0724534.1"/>
    <property type="molecule type" value="Genomic_DNA"/>
</dbReference>
<protein>
    <submittedName>
        <fullName evidence="2">Putative hemoglobin and hemoglobin-haptoglobin-binding protein 3</fullName>
    </submittedName>
</protein>
<dbReference type="AlphaFoldDB" id="A0A8J5CXD1"/>
<feature type="compositionally biased region" description="Low complexity" evidence="1">
    <location>
        <begin position="159"/>
        <end position="171"/>
    </location>
</feature>
<gene>
    <name evidence="2" type="ORF">GWK47_040419</name>
</gene>
<name>A0A8J5CXD1_CHIOP</name>
<organism evidence="2 3">
    <name type="scientific">Chionoecetes opilio</name>
    <name type="common">Atlantic snow crab</name>
    <name type="synonym">Cancer opilio</name>
    <dbReference type="NCBI Taxonomy" id="41210"/>
    <lineage>
        <taxon>Eukaryota</taxon>
        <taxon>Metazoa</taxon>
        <taxon>Ecdysozoa</taxon>
        <taxon>Arthropoda</taxon>
        <taxon>Crustacea</taxon>
        <taxon>Multicrustacea</taxon>
        <taxon>Malacostraca</taxon>
        <taxon>Eumalacostraca</taxon>
        <taxon>Eucarida</taxon>
        <taxon>Decapoda</taxon>
        <taxon>Pleocyemata</taxon>
        <taxon>Brachyura</taxon>
        <taxon>Eubrachyura</taxon>
        <taxon>Majoidea</taxon>
        <taxon>Majidae</taxon>
        <taxon>Chionoecetes</taxon>
    </lineage>
</organism>
<comment type="caution">
    <text evidence="2">The sequence shown here is derived from an EMBL/GenBank/DDBJ whole genome shotgun (WGS) entry which is preliminary data.</text>
</comment>
<dbReference type="Proteomes" id="UP000770661">
    <property type="component" value="Unassembled WGS sequence"/>
</dbReference>
<proteinExistence type="predicted"/>
<reference evidence="2" key="1">
    <citation type="submission" date="2020-07" db="EMBL/GenBank/DDBJ databases">
        <title>The High-quality genome of the commercially important snow crab, Chionoecetes opilio.</title>
        <authorList>
            <person name="Jeong J.-H."/>
            <person name="Ryu S."/>
        </authorList>
    </citation>
    <scope>NUCLEOTIDE SEQUENCE</scope>
    <source>
        <strain evidence="2">MADBK_172401_WGS</strain>
        <tissue evidence="2">Digestive gland</tissue>
    </source>
</reference>
<feature type="compositionally biased region" description="Polar residues" evidence="1">
    <location>
        <begin position="122"/>
        <end position="158"/>
    </location>
</feature>
<sequence length="208" mass="22139">MMDSYKLLDLSGSDSAGEAVHFVPLRPSLPPQRKKKLKRRERDLLRLSPSQLEEEGGRWCGCVTIGVGVDGCFPPHTTTGEAVRSGLLLVALAGLSLLTWLALHLQSRLDTTQRILNSNWLSQPASQPANQPSSQPTKQSASQPASQPTKQSASQPTKQSASQSANQAVSQPSIQPASQPANQAVSQSVSLPTKHSASQSASQACKQP</sequence>
<evidence type="ECO:0000313" key="2">
    <source>
        <dbReference type="EMBL" id="KAG0724534.1"/>
    </source>
</evidence>
<feature type="compositionally biased region" description="Polar residues" evidence="1">
    <location>
        <begin position="172"/>
        <end position="195"/>
    </location>
</feature>
<evidence type="ECO:0000256" key="1">
    <source>
        <dbReference type="SAM" id="MobiDB-lite"/>
    </source>
</evidence>
<feature type="compositionally biased region" description="Low complexity" evidence="1">
    <location>
        <begin position="196"/>
        <end position="208"/>
    </location>
</feature>
<accession>A0A8J5CXD1</accession>